<dbReference type="Proteomes" id="UP000693970">
    <property type="component" value="Unassembled WGS sequence"/>
</dbReference>
<feature type="signal peptide" evidence="1">
    <location>
        <begin position="1"/>
        <end position="25"/>
    </location>
</feature>
<name>A0A9K3PY34_9STRA</name>
<reference evidence="2" key="1">
    <citation type="journal article" date="2021" name="Sci. Rep.">
        <title>Diploid genomic architecture of Nitzschia inconspicua, an elite biomass production diatom.</title>
        <authorList>
            <person name="Oliver A."/>
            <person name="Podell S."/>
            <person name="Pinowska A."/>
            <person name="Traller J.C."/>
            <person name="Smith S.R."/>
            <person name="McClure R."/>
            <person name="Beliaev A."/>
            <person name="Bohutskyi P."/>
            <person name="Hill E.A."/>
            <person name="Rabines A."/>
            <person name="Zheng H."/>
            <person name="Allen L.Z."/>
            <person name="Kuo A."/>
            <person name="Grigoriev I.V."/>
            <person name="Allen A.E."/>
            <person name="Hazlebeck D."/>
            <person name="Allen E.E."/>
        </authorList>
    </citation>
    <scope>NUCLEOTIDE SEQUENCE</scope>
    <source>
        <strain evidence="2">Hildebrandi</strain>
    </source>
</reference>
<protein>
    <recommendedName>
        <fullName evidence="4">Secreted protein</fullName>
    </recommendedName>
</protein>
<evidence type="ECO:0000256" key="1">
    <source>
        <dbReference type="SAM" id="SignalP"/>
    </source>
</evidence>
<accession>A0A9K3PY34</accession>
<keyword evidence="3" id="KW-1185">Reference proteome</keyword>
<keyword evidence="1" id="KW-0732">Signal</keyword>
<dbReference type="AlphaFoldDB" id="A0A9K3PY34"/>
<evidence type="ECO:0000313" key="2">
    <source>
        <dbReference type="EMBL" id="KAG7363988.1"/>
    </source>
</evidence>
<organism evidence="2 3">
    <name type="scientific">Nitzschia inconspicua</name>
    <dbReference type="NCBI Taxonomy" id="303405"/>
    <lineage>
        <taxon>Eukaryota</taxon>
        <taxon>Sar</taxon>
        <taxon>Stramenopiles</taxon>
        <taxon>Ochrophyta</taxon>
        <taxon>Bacillariophyta</taxon>
        <taxon>Bacillariophyceae</taxon>
        <taxon>Bacillariophycidae</taxon>
        <taxon>Bacillariales</taxon>
        <taxon>Bacillariaceae</taxon>
        <taxon>Nitzschia</taxon>
    </lineage>
</organism>
<proteinExistence type="predicted"/>
<evidence type="ECO:0000313" key="3">
    <source>
        <dbReference type="Proteomes" id="UP000693970"/>
    </source>
</evidence>
<gene>
    <name evidence="2" type="ORF">IV203_037190</name>
</gene>
<dbReference type="OrthoDB" id="40922at2759"/>
<evidence type="ECO:0008006" key="4">
    <source>
        <dbReference type="Google" id="ProtNLM"/>
    </source>
</evidence>
<comment type="caution">
    <text evidence="2">The sequence shown here is derived from an EMBL/GenBank/DDBJ whole genome shotgun (WGS) entry which is preliminary data.</text>
</comment>
<dbReference type="EMBL" id="JAGRRH010000009">
    <property type="protein sequence ID" value="KAG7363988.1"/>
    <property type="molecule type" value="Genomic_DNA"/>
</dbReference>
<reference evidence="2" key="2">
    <citation type="submission" date="2021-04" db="EMBL/GenBank/DDBJ databases">
        <authorList>
            <person name="Podell S."/>
        </authorList>
    </citation>
    <scope>NUCLEOTIDE SEQUENCE</scope>
    <source>
        <strain evidence="2">Hildebrandi</strain>
    </source>
</reference>
<feature type="chain" id="PRO_5039901337" description="Secreted protein" evidence="1">
    <location>
        <begin position="26"/>
        <end position="226"/>
    </location>
</feature>
<sequence>MKTYSSPIATTTLLVSFGLLSLTEARLFSPFYNSTTTSISLCEHIRPDELPQECSCSEPSPYSLVIECLKSFNTSFWNDTIGLKINVDPCNKDGSRVELEVTEREHNIDYPITGIRSGKANMIPIPGLSIAVPTIGHVGIDAAVLFTGNPDSLTLKIGLDACIELPTTSLLCASRIPGLHNILPWYVLSGSYSFGDVCSNNRTGIVEATFMQRDEAIALIEKKEKR</sequence>